<dbReference type="GO" id="GO:0016740">
    <property type="term" value="F:transferase activity"/>
    <property type="evidence" value="ECO:0007669"/>
    <property type="project" value="UniProtKB-KW"/>
</dbReference>
<dbReference type="EMBL" id="UGWP01000004">
    <property type="protein sequence ID" value="SUF59015.1"/>
    <property type="molecule type" value="Genomic_DNA"/>
</dbReference>
<gene>
    <name evidence="1" type="ORF">NCTC10252_04362</name>
</gene>
<dbReference type="AlphaFoldDB" id="A0A379QPF7"/>
<protein>
    <submittedName>
        <fullName evidence="1">Acetyltransferase</fullName>
    </submittedName>
</protein>
<keyword evidence="1" id="KW-0808">Transferase</keyword>
<evidence type="ECO:0000313" key="2">
    <source>
        <dbReference type="Proteomes" id="UP000254597"/>
    </source>
</evidence>
<dbReference type="Proteomes" id="UP000254597">
    <property type="component" value="Unassembled WGS sequence"/>
</dbReference>
<name>A0A379QPF7_SALER</name>
<organism evidence="1 2">
    <name type="scientific">Salmonella enterica</name>
    <name type="common">Salmonella choleraesuis</name>
    <dbReference type="NCBI Taxonomy" id="28901"/>
    <lineage>
        <taxon>Bacteria</taxon>
        <taxon>Pseudomonadati</taxon>
        <taxon>Pseudomonadota</taxon>
        <taxon>Gammaproteobacteria</taxon>
        <taxon>Enterobacterales</taxon>
        <taxon>Enterobacteriaceae</taxon>
        <taxon>Salmonella</taxon>
    </lineage>
</organism>
<reference evidence="1 2" key="1">
    <citation type="submission" date="2018-06" db="EMBL/GenBank/DDBJ databases">
        <authorList>
            <consortium name="Pathogen Informatics"/>
            <person name="Doyle S."/>
        </authorList>
    </citation>
    <scope>NUCLEOTIDE SEQUENCE [LARGE SCALE GENOMIC DNA]</scope>
    <source>
        <strain evidence="1 2">NCTC10252</strain>
    </source>
</reference>
<proteinExistence type="predicted"/>
<sequence length="68" mass="7328">MSSTQLPSTLRRISADDNTSIANVIRQVSAEHGLTADKATWWPAPIRMNWVVEQNGQVVGGGVALLVL</sequence>
<accession>A0A379QPF7</accession>
<evidence type="ECO:0000313" key="1">
    <source>
        <dbReference type="EMBL" id="SUF59015.1"/>
    </source>
</evidence>